<keyword evidence="11 14" id="KW-1133">Transmembrane helix</keyword>
<dbReference type="PANTHER" id="PTHR45528:SF1">
    <property type="entry name" value="SENSOR HISTIDINE KINASE CPXA"/>
    <property type="match status" value="1"/>
</dbReference>
<evidence type="ECO:0000256" key="3">
    <source>
        <dbReference type="ARBA" id="ARBA00012438"/>
    </source>
</evidence>
<dbReference type="SUPFAM" id="SSF47384">
    <property type="entry name" value="Homodimeric domain of signal transducing histidine kinase"/>
    <property type="match status" value="1"/>
</dbReference>
<protein>
    <recommendedName>
        <fullName evidence="3">histidine kinase</fullName>
        <ecNumber evidence="3">2.7.13.3</ecNumber>
    </recommendedName>
</protein>
<evidence type="ECO:0000256" key="7">
    <source>
        <dbReference type="ARBA" id="ARBA00022692"/>
    </source>
</evidence>
<dbReference type="InterPro" id="IPR036097">
    <property type="entry name" value="HisK_dim/P_sf"/>
</dbReference>
<keyword evidence="12" id="KW-0902">Two-component regulatory system</keyword>
<feature type="transmembrane region" description="Helical" evidence="14">
    <location>
        <begin position="12"/>
        <end position="35"/>
    </location>
</feature>
<dbReference type="PRINTS" id="PR00344">
    <property type="entry name" value="BCTRLSENSOR"/>
</dbReference>
<dbReference type="InterPro" id="IPR036890">
    <property type="entry name" value="HATPase_C_sf"/>
</dbReference>
<evidence type="ECO:0000256" key="12">
    <source>
        <dbReference type="ARBA" id="ARBA00023012"/>
    </source>
</evidence>
<dbReference type="PANTHER" id="PTHR45528">
    <property type="entry name" value="SENSOR HISTIDINE KINASE CPXA"/>
    <property type="match status" value="1"/>
</dbReference>
<organism evidence="16 17">
    <name type="scientific">Chengkuizengella axinellae</name>
    <dbReference type="NCBI Taxonomy" id="3064388"/>
    <lineage>
        <taxon>Bacteria</taxon>
        <taxon>Bacillati</taxon>
        <taxon>Bacillota</taxon>
        <taxon>Bacilli</taxon>
        <taxon>Bacillales</taxon>
        <taxon>Paenibacillaceae</taxon>
        <taxon>Chengkuizengella</taxon>
    </lineage>
</organism>
<evidence type="ECO:0000256" key="5">
    <source>
        <dbReference type="ARBA" id="ARBA00022553"/>
    </source>
</evidence>
<evidence type="ECO:0000256" key="10">
    <source>
        <dbReference type="ARBA" id="ARBA00022840"/>
    </source>
</evidence>
<keyword evidence="7 14" id="KW-0812">Transmembrane</keyword>
<keyword evidence="10" id="KW-0067">ATP-binding</keyword>
<dbReference type="InterPro" id="IPR003594">
    <property type="entry name" value="HATPase_dom"/>
</dbReference>
<evidence type="ECO:0000256" key="14">
    <source>
        <dbReference type="SAM" id="Phobius"/>
    </source>
</evidence>
<accession>A0ABT9J092</accession>
<keyword evidence="17" id="KW-1185">Reference proteome</keyword>
<keyword evidence="4" id="KW-1003">Cell membrane</keyword>
<dbReference type="GO" id="GO:0016301">
    <property type="term" value="F:kinase activity"/>
    <property type="evidence" value="ECO:0007669"/>
    <property type="project" value="UniProtKB-KW"/>
</dbReference>
<dbReference type="EC" id="2.7.13.3" evidence="3"/>
<dbReference type="Pfam" id="PF00512">
    <property type="entry name" value="HisKA"/>
    <property type="match status" value="1"/>
</dbReference>
<reference evidence="16 17" key="1">
    <citation type="submission" date="2023-08" db="EMBL/GenBank/DDBJ databases">
        <authorList>
            <person name="Park J.-S."/>
        </authorList>
    </citation>
    <scope>NUCLEOTIDE SEQUENCE [LARGE SCALE GENOMIC DNA]</scope>
    <source>
        <strain evidence="16 17">2205SS18-9</strain>
    </source>
</reference>
<evidence type="ECO:0000313" key="17">
    <source>
        <dbReference type="Proteomes" id="UP001231941"/>
    </source>
</evidence>
<dbReference type="SMART" id="SM00387">
    <property type="entry name" value="HATPase_c"/>
    <property type="match status" value="1"/>
</dbReference>
<evidence type="ECO:0000256" key="1">
    <source>
        <dbReference type="ARBA" id="ARBA00000085"/>
    </source>
</evidence>
<dbReference type="SUPFAM" id="SSF55874">
    <property type="entry name" value="ATPase domain of HSP90 chaperone/DNA topoisomerase II/histidine kinase"/>
    <property type="match status" value="1"/>
</dbReference>
<comment type="catalytic activity">
    <reaction evidence="1">
        <text>ATP + protein L-histidine = ADP + protein N-phospho-L-histidine.</text>
        <dbReference type="EC" id="2.7.13.3"/>
    </reaction>
</comment>
<proteinExistence type="predicted"/>
<dbReference type="InterPro" id="IPR050398">
    <property type="entry name" value="HssS/ArlS-like"/>
</dbReference>
<keyword evidence="8" id="KW-0547">Nucleotide-binding</keyword>
<keyword evidence="6" id="KW-0808">Transferase</keyword>
<evidence type="ECO:0000313" key="16">
    <source>
        <dbReference type="EMBL" id="MDP5275033.1"/>
    </source>
</evidence>
<name>A0ABT9J092_9BACL</name>
<dbReference type="InterPro" id="IPR004358">
    <property type="entry name" value="Sig_transdc_His_kin-like_C"/>
</dbReference>
<evidence type="ECO:0000256" key="11">
    <source>
        <dbReference type="ARBA" id="ARBA00022989"/>
    </source>
</evidence>
<keyword evidence="9 16" id="KW-0418">Kinase</keyword>
<feature type="domain" description="Histidine kinase" evidence="15">
    <location>
        <begin position="141"/>
        <end position="358"/>
    </location>
</feature>
<dbReference type="PROSITE" id="PS50109">
    <property type="entry name" value="HIS_KIN"/>
    <property type="match status" value="1"/>
</dbReference>
<dbReference type="InterPro" id="IPR003661">
    <property type="entry name" value="HisK_dim/P_dom"/>
</dbReference>
<dbReference type="CDD" id="cd00075">
    <property type="entry name" value="HATPase"/>
    <property type="match status" value="1"/>
</dbReference>
<dbReference type="RefSeq" id="WP_305992342.1">
    <property type="nucleotide sequence ID" value="NZ_JAVAMP010000005.1"/>
</dbReference>
<evidence type="ECO:0000256" key="2">
    <source>
        <dbReference type="ARBA" id="ARBA00004651"/>
    </source>
</evidence>
<feature type="transmembrane region" description="Helical" evidence="14">
    <location>
        <begin position="55"/>
        <end position="79"/>
    </location>
</feature>
<evidence type="ECO:0000256" key="4">
    <source>
        <dbReference type="ARBA" id="ARBA00022475"/>
    </source>
</evidence>
<gene>
    <name evidence="16" type="ORF">Q5Y73_13010</name>
</gene>
<comment type="caution">
    <text evidence="16">The sequence shown here is derived from an EMBL/GenBank/DDBJ whole genome shotgun (WGS) entry which is preliminary data.</text>
</comment>
<dbReference type="CDD" id="cd00082">
    <property type="entry name" value="HisKA"/>
    <property type="match status" value="1"/>
</dbReference>
<dbReference type="Proteomes" id="UP001231941">
    <property type="component" value="Unassembled WGS sequence"/>
</dbReference>
<evidence type="ECO:0000259" key="15">
    <source>
        <dbReference type="PROSITE" id="PS50109"/>
    </source>
</evidence>
<dbReference type="InterPro" id="IPR005467">
    <property type="entry name" value="His_kinase_dom"/>
</dbReference>
<dbReference type="Gene3D" id="1.10.287.130">
    <property type="match status" value="1"/>
</dbReference>
<keyword evidence="13 14" id="KW-0472">Membrane</keyword>
<keyword evidence="5" id="KW-0597">Phosphoprotein</keyword>
<dbReference type="Gene3D" id="3.30.565.10">
    <property type="entry name" value="Histidine kinase-like ATPase, C-terminal domain"/>
    <property type="match status" value="1"/>
</dbReference>
<evidence type="ECO:0000256" key="6">
    <source>
        <dbReference type="ARBA" id="ARBA00022679"/>
    </source>
</evidence>
<dbReference type="EMBL" id="JAVAMP010000005">
    <property type="protein sequence ID" value="MDP5275033.1"/>
    <property type="molecule type" value="Genomic_DNA"/>
</dbReference>
<comment type="subcellular location">
    <subcellularLocation>
        <location evidence="2">Cell membrane</location>
        <topology evidence="2">Multi-pass membrane protein</topology>
    </subcellularLocation>
</comment>
<evidence type="ECO:0000256" key="9">
    <source>
        <dbReference type="ARBA" id="ARBA00022777"/>
    </source>
</evidence>
<sequence length="361" mass="42248">MMNKLEKYFGTLKFVISSLLAIATTFVLIKIIAWIKNAQPEWEYTDFFEYLRYVLTIESIAGSILILFIFYSFIFTMIYDKFKINKIRKAVDKLVKENFDEELNINRNQIITYINKMNKELSVLIDKENSAISLKNELVSNVSHDLRTPLTSIIGYMRLIHDNRYKDEVELMYYIDIAYEKSLRLNRMVNDLFEFSKLSNDDIKLQYTTFNLIELFQQLAAEYSLPLRRENMELEIDYQEKEMLITADPDKLMRVFENLISNAIKYGKEGHKIDVIIEKEAEHCTVKVKNYGEKIPSYALPYIFDRLFRVEESRSDKTGGSGLGLAIAKEIVNLHNGEIMVFSDDAETVFQVRLPLKEVVG</sequence>
<dbReference type="SMART" id="SM00388">
    <property type="entry name" value="HisKA"/>
    <property type="match status" value="1"/>
</dbReference>
<evidence type="ECO:0000256" key="8">
    <source>
        <dbReference type="ARBA" id="ARBA00022741"/>
    </source>
</evidence>
<evidence type="ECO:0000256" key="13">
    <source>
        <dbReference type="ARBA" id="ARBA00023136"/>
    </source>
</evidence>
<dbReference type="Pfam" id="PF02518">
    <property type="entry name" value="HATPase_c"/>
    <property type="match status" value="1"/>
</dbReference>